<organism evidence="3 4">
    <name type="scientific">Lipingzhangella halophila</name>
    <dbReference type="NCBI Taxonomy" id="1783352"/>
    <lineage>
        <taxon>Bacteria</taxon>
        <taxon>Bacillati</taxon>
        <taxon>Actinomycetota</taxon>
        <taxon>Actinomycetes</taxon>
        <taxon>Streptosporangiales</taxon>
        <taxon>Nocardiopsidaceae</taxon>
        <taxon>Lipingzhangella</taxon>
    </lineage>
</organism>
<keyword evidence="2" id="KW-0472">Membrane</keyword>
<feature type="transmembrane region" description="Helical" evidence="2">
    <location>
        <begin position="118"/>
        <end position="136"/>
    </location>
</feature>
<feature type="region of interest" description="Disordered" evidence="1">
    <location>
        <begin position="1"/>
        <end position="82"/>
    </location>
</feature>
<comment type="caution">
    <text evidence="3">The sequence shown here is derived from an EMBL/GenBank/DDBJ whole genome shotgun (WGS) entry which is preliminary data.</text>
</comment>
<evidence type="ECO:0000256" key="1">
    <source>
        <dbReference type="SAM" id="MobiDB-lite"/>
    </source>
</evidence>
<keyword evidence="2" id="KW-1133">Transmembrane helix</keyword>
<evidence type="ECO:0000313" key="3">
    <source>
        <dbReference type="EMBL" id="MBB4929696.1"/>
    </source>
</evidence>
<dbReference type="EMBL" id="JACHJT010000001">
    <property type="protein sequence ID" value="MBB4929696.1"/>
    <property type="molecule type" value="Genomic_DNA"/>
</dbReference>
<accession>A0A7W7RE13</accession>
<reference evidence="3 4" key="1">
    <citation type="submission" date="2020-08" db="EMBL/GenBank/DDBJ databases">
        <title>Sequencing the genomes of 1000 actinobacteria strains.</title>
        <authorList>
            <person name="Klenk H.-P."/>
        </authorList>
    </citation>
    <scope>NUCLEOTIDE SEQUENCE [LARGE SCALE GENOMIC DNA]</scope>
    <source>
        <strain evidence="3 4">DSM 102030</strain>
    </source>
</reference>
<sequence length="194" mass="20764">MAGRVPEPPEEGLPPAGKPETGGFHYPETPEARRAWEREAPRQPADDATRYEAPPPAGSGTDDGAEPAAERFRRSTRARTRPIPDLPKRGYWGLATGTVLFVMVVGSVGDYTELLGRLPGHVVFWSLVGLGALASVHRERRNEWQSAARWPWPTAAVAGSVVAEVLALNVGSVAVITGSLIVLGLGLFVLVLVE</sequence>
<evidence type="ECO:0000313" key="4">
    <source>
        <dbReference type="Proteomes" id="UP000523007"/>
    </source>
</evidence>
<feature type="transmembrane region" description="Helical" evidence="2">
    <location>
        <begin position="173"/>
        <end position="193"/>
    </location>
</feature>
<name>A0A7W7RE13_9ACTN</name>
<dbReference type="Proteomes" id="UP000523007">
    <property type="component" value="Unassembled WGS sequence"/>
</dbReference>
<keyword evidence="4" id="KW-1185">Reference proteome</keyword>
<dbReference type="RefSeq" id="WP_221445337.1">
    <property type="nucleotide sequence ID" value="NZ_JACHJT010000001.1"/>
</dbReference>
<protein>
    <submittedName>
        <fullName evidence="3">Uncharacterized protein</fullName>
    </submittedName>
</protein>
<dbReference type="AlphaFoldDB" id="A0A7W7RE13"/>
<evidence type="ECO:0000256" key="2">
    <source>
        <dbReference type="SAM" id="Phobius"/>
    </source>
</evidence>
<feature type="compositionally biased region" description="Basic and acidic residues" evidence="1">
    <location>
        <begin position="28"/>
        <end position="50"/>
    </location>
</feature>
<feature type="transmembrane region" description="Helical" evidence="2">
    <location>
        <begin position="91"/>
        <end position="112"/>
    </location>
</feature>
<feature type="transmembrane region" description="Helical" evidence="2">
    <location>
        <begin position="148"/>
        <end position="167"/>
    </location>
</feature>
<gene>
    <name evidence="3" type="ORF">F4561_000516</name>
</gene>
<keyword evidence="2" id="KW-0812">Transmembrane</keyword>
<proteinExistence type="predicted"/>